<proteinExistence type="predicted"/>
<dbReference type="EMBL" id="ML208470">
    <property type="protein sequence ID" value="TFK64542.1"/>
    <property type="molecule type" value="Genomic_DNA"/>
</dbReference>
<dbReference type="Proteomes" id="UP000308600">
    <property type="component" value="Unassembled WGS sequence"/>
</dbReference>
<name>A0ACD3AG28_9AGAR</name>
<evidence type="ECO:0000313" key="1">
    <source>
        <dbReference type="EMBL" id="TFK64542.1"/>
    </source>
</evidence>
<sequence length="183" mass="20946">MLDHPKTPITSLSEHFTRSSVPVTDWSYAARRHPHCILNWIESEQTRSDHRWKMGSETVTTIFFTVYRSDRSLSRRAPECRHTFQAQNENPTPTCSVLQQLEASSYSRSDDQKMDHDCTFRLDGAIEFAEDGYISVQFKQSSNAVCDMTRSSYPTSLHYAVLCASLSQSLFSNLQCLIVLLQP</sequence>
<gene>
    <name evidence="1" type="ORF">BDN72DRAFT_261417</name>
</gene>
<reference evidence="1 2" key="1">
    <citation type="journal article" date="2019" name="Nat. Ecol. Evol.">
        <title>Megaphylogeny resolves global patterns of mushroom evolution.</title>
        <authorList>
            <person name="Varga T."/>
            <person name="Krizsan K."/>
            <person name="Foldi C."/>
            <person name="Dima B."/>
            <person name="Sanchez-Garcia M."/>
            <person name="Sanchez-Ramirez S."/>
            <person name="Szollosi G.J."/>
            <person name="Szarkandi J.G."/>
            <person name="Papp V."/>
            <person name="Albert L."/>
            <person name="Andreopoulos W."/>
            <person name="Angelini C."/>
            <person name="Antonin V."/>
            <person name="Barry K.W."/>
            <person name="Bougher N.L."/>
            <person name="Buchanan P."/>
            <person name="Buyck B."/>
            <person name="Bense V."/>
            <person name="Catcheside P."/>
            <person name="Chovatia M."/>
            <person name="Cooper J."/>
            <person name="Damon W."/>
            <person name="Desjardin D."/>
            <person name="Finy P."/>
            <person name="Geml J."/>
            <person name="Haridas S."/>
            <person name="Hughes K."/>
            <person name="Justo A."/>
            <person name="Karasinski D."/>
            <person name="Kautmanova I."/>
            <person name="Kiss B."/>
            <person name="Kocsube S."/>
            <person name="Kotiranta H."/>
            <person name="LaButti K.M."/>
            <person name="Lechner B.E."/>
            <person name="Liimatainen K."/>
            <person name="Lipzen A."/>
            <person name="Lukacs Z."/>
            <person name="Mihaltcheva S."/>
            <person name="Morgado L.N."/>
            <person name="Niskanen T."/>
            <person name="Noordeloos M.E."/>
            <person name="Ohm R.A."/>
            <person name="Ortiz-Santana B."/>
            <person name="Ovrebo C."/>
            <person name="Racz N."/>
            <person name="Riley R."/>
            <person name="Savchenko A."/>
            <person name="Shiryaev A."/>
            <person name="Soop K."/>
            <person name="Spirin V."/>
            <person name="Szebenyi C."/>
            <person name="Tomsovsky M."/>
            <person name="Tulloss R.E."/>
            <person name="Uehling J."/>
            <person name="Grigoriev I.V."/>
            <person name="Vagvolgyi C."/>
            <person name="Papp T."/>
            <person name="Martin F.M."/>
            <person name="Miettinen O."/>
            <person name="Hibbett D.S."/>
            <person name="Nagy L.G."/>
        </authorList>
    </citation>
    <scope>NUCLEOTIDE SEQUENCE [LARGE SCALE GENOMIC DNA]</scope>
    <source>
        <strain evidence="1 2">NL-1719</strain>
    </source>
</reference>
<keyword evidence="2" id="KW-1185">Reference proteome</keyword>
<accession>A0ACD3AG28</accession>
<evidence type="ECO:0000313" key="2">
    <source>
        <dbReference type="Proteomes" id="UP000308600"/>
    </source>
</evidence>
<organism evidence="1 2">
    <name type="scientific">Pluteus cervinus</name>
    <dbReference type="NCBI Taxonomy" id="181527"/>
    <lineage>
        <taxon>Eukaryota</taxon>
        <taxon>Fungi</taxon>
        <taxon>Dikarya</taxon>
        <taxon>Basidiomycota</taxon>
        <taxon>Agaricomycotina</taxon>
        <taxon>Agaricomycetes</taxon>
        <taxon>Agaricomycetidae</taxon>
        <taxon>Agaricales</taxon>
        <taxon>Pluteineae</taxon>
        <taxon>Pluteaceae</taxon>
        <taxon>Pluteus</taxon>
    </lineage>
</organism>
<protein>
    <submittedName>
        <fullName evidence="1">Uncharacterized protein</fullName>
    </submittedName>
</protein>